<sequence>MRVAQLAACVAEATCFHHGEAYMQGTLVCMAQDYIIGFCDHPFAKLCGSFMRCSEGTRWGLQVSLHFETRSSAFNPEDMKIFKTRLKKGHSKLRTRKHDLSKFIAKEDEGGPNAWYICLPRELKNANRCSKTQSM</sequence>
<dbReference type="Proteomes" id="UP000232323">
    <property type="component" value="Unassembled WGS sequence"/>
</dbReference>
<gene>
    <name evidence="1" type="ORF">CEUSTIGMA_g3145.t1</name>
</gene>
<dbReference type="GO" id="GO:0003918">
    <property type="term" value="F:DNA topoisomerase type II (double strand cut, ATP-hydrolyzing) activity"/>
    <property type="evidence" value="ECO:0007669"/>
    <property type="project" value="InterPro"/>
</dbReference>
<dbReference type="EMBL" id="BEGY01000013">
    <property type="protein sequence ID" value="GAX75702.1"/>
    <property type="molecule type" value="Genomic_DNA"/>
</dbReference>
<dbReference type="InterPro" id="IPR013758">
    <property type="entry name" value="Topo_IIA_A/C_ab"/>
</dbReference>
<dbReference type="GO" id="GO:0006265">
    <property type="term" value="P:DNA topological change"/>
    <property type="evidence" value="ECO:0007669"/>
    <property type="project" value="InterPro"/>
</dbReference>
<protein>
    <submittedName>
        <fullName evidence="1">Uncharacterized protein</fullName>
    </submittedName>
</protein>
<dbReference type="GO" id="GO:0005524">
    <property type="term" value="F:ATP binding"/>
    <property type="evidence" value="ECO:0007669"/>
    <property type="project" value="InterPro"/>
</dbReference>
<evidence type="ECO:0000313" key="2">
    <source>
        <dbReference type="Proteomes" id="UP000232323"/>
    </source>
</evidence>
<dbReference type="Gene3D" id="3.90.199.10">
    <property type="entry name" value="Topoisomerase II, domain 5"/>
    <property type="match status" value="1"/>
</dbReference>
<reference evidence="1 2" key="1">
    <citation type="submission" date="2017-08" db="EMBL/GenBank/DDBJ databases">
        <title>Acidophilic green algal genome provides insights into adaptation to an acidic environment.</title>
        <authorList>
            <person name="Hirooka S."/>
            <person name="Hirose Y."/>
            <person name="Kanesaki Y."/>
            <person name="Higuchi S."/>
            <person name="Fujiwara T."/>
            <person name="Onuma R."/>
            <person name="Era A."/>
            <person name="Ohbayashi R."/>
            <person name="Uzuka A."/>
            <person name="Nozaki H."/>
            <person name="Yoshikawa H."/>
            <person name="Miyagishima S.Y."/>
        </authorList>
    </citation>
    <scope>NUCLEOTIDE SEQUENCE [LARGE SCALE GENOMIC DNA]</scope>
    <source>
        <strain evidence="1 2">NIES-2499</strain>
    </source>
</reference>
<organism evidence="1 2">
    <name type="scientific">Chlamydomonas eustigma</name>
    <dbReference type="NCBI Taxonomy" id="1157962"/>
    <lineage>
        <taxon>Eukaryota</taxon>
        <taxon>Viridiplantae</taxon>
        <taxon>Chlorophyta</taxon>
        <taxon>core chlorophytes</taxon>
        <taxon>Chlorophyceae</taxon>
        <taxon>CS clade</taxon>
        <taxon>Chlamydomonadales</taxon>
        <taxon>Chlamydomonadaceae</taxon>
        <taxon>Chlamydomonas</taxon>
    </lineage>
</organism>
<dbReference type="AlphaFoldDB" id="A0A250WYL7"/>
<proteinExistence type="predicted"/>
<dbReference type="InterPro" id="IPR013760">
    <property type="entry name" value="Topo_IIA-like_dom_sf"/>
</dbReference>
<dbReference type="GO" id="GO:0003677">
    <property type="term" value="F:DNA binding"/>
    <property type="evidence" value="ECO:0007669"/>
    <property type="project" value="InterPro"/>
</dbReference>
<keyword evidence="2" id="KW-1185">Reference proteome</keyword>
<name>A0A250WYL7_9CHLO</name>
<accession>A0A250WYL7</accession>
<dbReference type="SUPFAM" id="SSF56719">
    <property type="entry name" value="Type II DNA topoisomerase"/>
    <property type="match status" value="1"/>
</dbReference>
<evidence type="ECO:0000313" key="1">
    <source>
        <dbReference type="EMBL" id="GAX75702.1"/>
    </source>
</evidence>
<comment type="caution">
    <text evidence="1">The sequence shown here is derived from an EMBL/GenBank/DDBJ whole genome shotgun (WGS) entry which is preliminary data.</text>
</comment>